<dbReference type="OrthoDB" id="69865at2759"/>
<proteinExistence type="predicted"/>
<keyword evidence="4" id="KW-1185">Reference proteome</keyword>
<dbReference type="Proteomes" id="UP000053237">
    <property type="component" value="Unassembled WGS sequence"/>
</dbReference>
<evidence type="ECO:0000313" key="3">
    <source>
        <dbReference type="EMBL" id="CCI39503.1"/>
    </source>
</evidence>
<dbReference type="InParanoid" id="A0A024FYY3"/>
<evidence type="ECO:0000313" key="4">
    <source>
        <dbReference type="Proteomes" id="UP000053237"/>
    </source>
</evidence>
<dbReference type="InterPro" id="IPR056866">
    <property type="entry name" value="Znf_WRKY19"/>
</dbReference>
<reference evidence="3 4" key="1">
    <citation type="submission" date="2012-05" db="EMBL/GenBank/DDBJ databases">
        <title>Recombination and specialization in a pathogen metapopulation.</title>
        <authorList>
            <person name="Gardiner A."/>
            <person name="Kemen E."/>
            <person name="Schultz-Larsen T."/>
            <person name="MacLean D."/>
            <person name="Van Oosterhout C."/>
            <person name="Jones J.D.G."/>
        </authorList>
    </citation>
    <scope>NUCLEOTIDE SEQUENCE [LARGE SCALE GENOMIC DNA]</scope>
    <source>
        <strain evidence="3 4">Ac Nc2</strain>
    </source>
</reference>
<feature type="region of interest" description="Disordered" evidence="1">
    <location>
        <begin position="397"/>
        <end position="448"/>
    </location>
</feature>
<dbReference type="PANTHER" id="PTHR31827">
    <property type="entry name" value="EMB|CAB89363.1"/>
    <property type="match status" value="1"/>
</dbReference>
<gene>
    <name evidence="3" type="ORF">BN9_002860</name>
</gene>
<dbReference type="PANTHER" id="PTHR31827:SF1">
    <property type="entry name" value="EMB|CAB89363.1"/>
    <property type="match status" value="1"/>
</dbReference>
<evidence type="ECO:0000256" key="1">
    <source>
        <dbReference type="SAM" id="MobiDB-lite"/>
    </source>
</evidence>
<dbReference type="STRING" id="65357.A0A024FYY3"/>
<dbReference type="AlphaFoldDB" id="A0A024FYY3"/>
<protein>
    <recommendedName>
        <fullName evidence="2">WRKY19-like zinc finger domain-containing protein</fullName>
    </recommendedName>
</protein>
<feature type="compositionally biased region" description="Low complexity" evidence="1">
    <location>
        <begin position="427"/>
        <end position="444"/>
    </location>
</feature>
<accession>A0A024FYY3</accession>
<dbReference type="EMBL" id="CAIX01000002">
    <property type="protein sequence ID" value="CCI39503.1"/>
    <property type="molecule type" value="Genomic_DNA"/>
</dbReference>
<dbReference type="Pfam" id="PF24906">
    <property type="entry name" value="Zf_WRKY19"/>
    <property type="match status" value="2"/>
</dbReference>
<name>A0A024FYY3_9STRA</name>
<feature type="compositionally biased region" description="Low complexity" evidence="1">
    <location>
        <begin position="398"/>
        <end position="411"/>
    </location>
</feature>
<feature type="domain" description="WRKY19-like zinc finger" evidence="2">
    <location>
        <begin position="604"/>
        <end position="627"/>
    </location>
</feature>
<feature type="domain" description="WRKY19-like zinc finger" evidence="2">
    <location>
        <begin position="580"/>
        <end position="603"/>
    </location>
</feature>
<sequence length="684" mass="75057">MSANYHTLPGEHSMDLTFDKILRSKHTDSTQSHSNHHAASSLLSMSAASVSRFEGANAKLLLGMMDCLDTTLLNSQQTENWAQLREKIRLAADRNITLPTDNIKNGISNDGSNQQSYEFDNNDGTRLHDNKHRIQNTESLDAHTSSLHQEANVQAVLACLLEQKACGFRLGNADSKNRALQDIESRPTLKSLLSSNDFTQSEKKESLKHLLSFIDNSFSTNNVAEHTIDVHKDRKADSLQRISSLNLMCSLLSPKASMQSMGMQGRTTSFEIIHAMLNANSNQAIQKPMTSQDSFRFQHLANVLEAMEGQVAGGYDTDMNEDYGNEEVVAVENLDNLLEYQTPQSQTCTNAEVNHSVNNSSHQQSTSGFVDTQASINPSRSIYNELRTVSVSTNDYQPFTSSESHTTPSPSMMYGNNSFNLNELRRNPPSLNSMMSSNSDSNQSATFEHHATASDEYLSHGYSQHLHTQSTTQSTSQPSAFSSLPFAQTSFTVPSDPLVHSMPSFKYSNPQPSYTMQQSSQNYSIPRIFNGPIQGTMTGLPTPARIKQQKQETLGQPLCSALGCNHLARVKGMCKLHGGGRRCKVEGCMKSAQTGHLCIAHGGGKPCSIDGCPKTAQSRGLCKQHGGGVRCKFEGCTKSCQSGGFCRGHGGGKRCEYPHCTKWAQKNGHCAKHAQELAQKMGLR</sequence>
<comment type="caution">
    <text evidence="3">The sequence shown here is derived from an EMBL/GenBank/DDBJ whole genome shotgun (WGS) entry which is preliminary data.</text>
</comment>
<organism evidence="3 4">
    <name type="scientific">Albugo candida</name>
    <dbReference type="NCBI Taxonomy" id="65357"/>
    <lineage>
        <taxon>Eukaryota</taxon>
        <taxon>Sar</taxon>
        <taxon>Stramenopiles</taxon>
        <taxon>Oomycota</taxon>
        <taxon>Peronosporomycetes</taxon>
        <taxon>Albuginales</taxon>
        <taxon>Albuginaceae</taxon>
        <taxon>Albugo</taxon>
    </lineage>
</organism>
<evidence type="ECO:0000259" key="2">
    <source>
        <dbReference type="Pfam" id="PF24906"/>
    </source>
</evidence>